<evidence type="ECO:0000313" key="2">
    <source>
        <dbReference type="EMBL" id="RKR84863.1"/>
    </source>
</evidence>
<gene>
    <name evidence="2" type="ORF">BDD43_5116</name>
</gene>
<accession>A0A495J7Y5</accession>
<dbReference type="OrthoDB" id="6028159at2"/>
<feature type="transmembrane region" description="Helical" evidence="1">
    <location>
        <begin position="41"/>
        <end position="62"/>
    </location>
</feature>
<dbReference type="InterPro" id="IPR048136">
    <property type="entry name" value="STM3941-like"/>
</dbReference>
<sequence length="171" mass="19218">MANINRTEIPLNKTKIALLLLGAIAFTALGLWFLLLQKNVLIYRVSGVIVVLVFGFAASILARQLQDNTPGLIIDETGISDNSSAVAAGQILWRDIKDVFVVEEGGHKFIMLEVRNPEKYIERQTHYLQKKAMQYNLKTYGSPLSITTDGLKYPFEKLYALIKANFEQQTV</sequence>
<evidence type="ECO:0000256" key="1">
    <source>
        <dbReference type="SAM" id="Phobius"/>
    </source>
</evidence>
<feature type="transmembrane region" description="Helical" evidence="1">
    <location>
        <begin position="16"/>
        <end position="35"/>
    </location>
</feature>
<evidence type="ECO:0000313" key="3">
    <source>
        <dbReference type="Proteomes" id="UP000268007"/>
    </source>
</evidence>
<protein>
    <recommendedName>
        <fullName evidence="4">PH (Pleckstrin Homology) domain-containing protein</fullName>
    </recommendedName>
</protein>
<organism evidence="2 3">
    <name type="scientific">Mucilaginibacter gracilis</name>
    <dbReference type="NCBI Taxonomy" id="423350"/>
    <lineage>
        <taxon>Bacteria</taxon>
        <taxon>Pseudomonadati</taxon>
        <taxon>Bacteroidota</taxon>
        <taxon>Sphingobacteriia</taxon>
        <taxon>Sphingobacteriales</taxon>
        <taxon>Sphingobacteriaceae</taxon>
        <taxon>Mucilaginibacter</taxon>
    </lineage>
</organism>
<dbReference type="NCBIfam" id="NF041635">
    <property type="entry name" value="STM3941_fam"/>
    <property type="match status" value="1"/>
</dbReference>
<dbReference type="AlphaFoldDB" id="A0A495J7Y5"/>
<keyword evidence="1" id="KW-0812">Transmembrane</keyword>
<keyword evidence="1" id="KW-0472">Membrane</keyword>
<keyword evidence="3" id="KW-1185">Reference proteome</keyword>
<dbReference type="EMBL" id="RBKU01000001">
    <property type="protein sequence ID" value="RKR84863.1"/>
    <property type="molecule type" value="Genomic_DNA"/>
</dbReference>
<dbReference type="Proteomes" id="UP000268007">
    <property type="component" value="Unassembled WGS sequence"/>
</dbReference>
<reference evidence="2 3" key="1">
    <citation type="submission" date="2018-10" db="EMBL/GenBank/DDBJ databases">
        <title>Genomic Encyclopedia of Archaeal and Bacterial Type Strains, Phase II (KMG-II): from individual species to whole genera.</title>
        <authorList>
            <person name="Goeker M."/>
        </authorList>
    </citation>
    <scope>NUCLEOTIDE SEQUENCE [LARGE SCALE GENOMIC DNA]</scope>
    <source>
        <strain evidence="2 3">DSM 18602</strain>
    </source>
</reference>
<evidence type="ECO:0008006" key="4">
    <source>
        <dbReference type="Google" id="ProtNLM"/>
    </source>
</evidence>
<keyword evidence="1" id="KW-1133">Transmembrane helix</keyword>
<comment type="caution">
    <text evidence="2">The sequence shown here is derived from an EMBL/GenBank/DDBJ whole genome shotgun (WGS) entry which is preliminary data.</text>
</comment>
<name>A0A495J7Y5_9SPHI</name>
<proteinExistence type="predicted"/>
<dbReference type="RefSeq" id="WP_121200788.1">
    <property type="nucleotide sequence ID" value="NZ_RBKU01000001.1"/>
</dbReference>